<reference evidence="1" key="1">
    <citation type="journal article" date="2015" name="Nature">
        <title>Complex archaea that bridge the gap between prokaryotes and eukaryotes.</title>
        <authorList>
            <person name="Spang A."/>
            <person name="Saw J.H."/>
            <person name="Jorgensen S.L."/>
            <person name="Zaremba-Niedzwiedzka K."/>
            <person name="Martijn J."/>
            <person name="Lind A.E."/>
            <person name="van Eijk R."/>
            <person name="Schleper C."/>
            <person name="Guy L."/>
            <person name="Ettema T.J."/>
        </authorList>
    </citation>
    <scope>NUCLEOTIDE SEQUENCE</scope>
</reference>
<protein>
    <submittedName>
        <fullName evidence="1">Uncharacterized protein</fullName>
    </submittedName>
</protein>
<feature type="non-terminal residue" evidence="1">
    <location>
        <position position="25"/>
    </location>
</feature>
<comment type="caution">
    <text evidence="1">The sequence shown here is derived from an EMBL/GenBank/DDBJ whole genome shotgun (WGS) entry which is preliminary data.</text>
</comment>
<organism evidence="1">
    <name type="scientific">marine sediment metagenome</name>
    <dbReference type="NCBI Taxonomy" id="412755"/>
    <lineage>
        <taxon>unclassified sequences</taxon>
        <taxon>metagenomes</taxon>
        <taxon>ecological metagenomes</taxon>
    </lineage>
</organism>
<proteinExistence type="predicted"/>
<evidence type="ECO:0000313" key="1">
    <source>
        <dbReference type="EMBL" id="KKK57278.1"/>
    </source>
</evidence>
<dbReference type="EMBL" id="LAZR01064567">
    <property type="protein sequence ID" value="KKK57278.1"/>
    <property type="molecule type" value="Genomic_DNA"/>
</dbReference>
<accession>A0A0F8WKR3</accession>
<sequence length="25" mass="2700">MGEMASMTRLLQTTALSKRFGGLEA</sequence>
<name>A0A0F8WKR3_9ZZZZ</name>
<dbReference type="AlphaFoldDB" id="A0A0F8WKR3"/>
<gene>
    <name evidence="1" type="ORF">LCGC14_3056060</name>
</gene>